<keyword evidence="1" id="KW-0677">Repeat</keyword>
<feature type="region of interest" description="Disordered" evidence="4">
    <location>
        <begin position="466"/>
        <end position="490"/>
    </location>
</feature>
<dbReference type="InterPro" id="IPR002110">
    <property type="entry name" value="Ankyrin_rpt"/>
</dbReference>
<dbReference type="Gene3D" id="1.25.40.20">
    <property type="entry name" value="Ankyrin repeat-containing domain"/>
    <property type="match status" value="1"/>
</dbReference>
<evidence type="ECO:0000256" key="1">
    <source>
        <dbReference type="ARBA" id="ARBA00022737"/>
    </source>
</evidence>
<evidence type="ECO:0000313" key="6">
    <source>
        <dbReference type="Proteomes" id="UP000289323"/>
    </source>
</evidence>
<dbReference type="PROSITE" id="PS50088">
    <property type="entry name" value="ANK_REPEAT"/>
    <property type="match status" value="3"/>
</dbReference>
<sequence>MHGPRRTKQLDRTIQIIQGIQSLAVMTSNGMTALMQAIDFQDYDVTAALLRAAPELAATRFASPSDPHIFNLPIHFAAQIASQRDVPDTLEIPELINSYAQQLDPSTAPPRDHAGRTPLHLAATGQSNLVVGWLLEKRPGLLYVEDDLGRTPLHYCTSAATCRFLLQRGAIVDHTDKNGMTALHRACLGGASELVLSLLEARPQLSLRNNKYGTPLHCGVISSSAEVVRALIEARAPLDATDQFGNTAVHVAVKLDRRQILRTLTQAGANTRLRNARGRDALMIAQEEGRLEIADMLRAISSKLDMKEVEPHLPENYLDRRDQHDIRKTGSDRLEFPWDDGEAATRAEPWADSLGEDGHDADQDGENDKDEPRDTNMVREAIMVTIHRTVKSFRALGICVEPLERQFVEPLTKSSFAFNDSDLWRSDLASGAAGVMAKTAHDLASLFTKEFALGRNIPVPSRIRVNGADAGKSETDIRDDGNKFDSSDDVEDAVNVEKHGQKDNDNMQYDEDVYSTALPREYCRCREGFSRDAGHMRRCI</sequence>
<evidence type="ECO:0000256" key="4">
    <source>
        <dbReference type="SAM" id="MobiDB-lite"/>
    </source>
</evidence>
<dbReference type="PANTHER" id="PTHR24198:SF165">
    <property type="entry name" value="ANKYRIN REPEAT-CONTAINING PROTEIN-RELATED"/>
    <property type="match status" value="1"/>
</dbReference>
<dbReference type="Pfam" id="PF12796">
    <property type="entry name" value="Ank_2"/>
    <property type="match status" value="1"/>
</dbReference>
<evidence type="ECO:0000256" key="2">
    <source>
        <dbReference type="ARBA" id="ARBA00023043"/>
    </source>
</evidence>
<feature type="compositionally biased region" description="Basic and acidic residues" evidence="4">
    <location>
        <begin position="471"/>
        <end position="486"/>
    </location>
</feature>
<dbReference type="InterPro" id="IPR036770">
    <property type="entry name" value="Ankyrin_rpt-contain_sf"/>
</dbReference>
<protein>
    <submittedName>
        <fullName evidence="5">9b9b429e-9296-40a7-bf8e-1e283b2d0a4b</fullName>
    </submittedName>
</protein>
<evidence type="ECO:0000313" key="5">
    <source>
        <dbReference type="EMBL" id="SPQ20457.1"/>
    </source>
</evidence>
<proteinExistence type="predicted"/>
<dbReference type="PANTHER" id="PTHR24198">
    <property type="entry name" value="ANKYRIN REPEAT AND PROTEIN KINASE DOMAIN-CONTAINING PROTEIN"/>
    <property type="match status" value="1"/>
</dbReference>
<dbReference type="Proteomes" id="UP000289323">
    <property type="component" value="Unassembled WGS sequence"/>
</dbReference>
<dbReference type="SMART" id="SM00248">
    <property type="entry name" value="ANK"/>
    <property type="match status" value="7"/>
</dbReference>
<feature type="repeat" description="ANK" evidence="3">
    <location>
        <begin position="244"/>
        <end position="276"/>
    </location>
</feature>
<accession>A0A446BD56</accession>
<name>A0A446BD56_9PEZI</name>
<reference evidence="5 6" key="1">
    <citation type="submission" date="2018-04" db="EMBL/GenBank/DDBJ databases">
        <authorList>
            <person name="Huttner S."/>
            <person name="Dainat J."/>
        </authorList>
    </citation>
    <scope>NUCLEOTIDE SEQUENCE [LARGE SCALE GENOMIC DNA]</scope>
</reference>
<dbReference type="AlphaFoldDB" id="A0A446BD56"/>
<keyword evidence="2 3" id="KW-0040">ANK repeat</keyword>
<dbReference type="SUPFAM" id="SSF48403">
    <property type="entry name" value="Ankyrin repeat"/>
    <property type="match status" value="1"/>
</dbReference>
<organism evidence="5 6">
    <name type="scientific">Thermothielavioides terrestris</name>
    <dbReference type="NCBI Taxonomy" id="2587410"/>
    <lineage>
        <taxon>Eukaryota</taxon>
        <taxon>Fungi</taxon>
        <taxon>Dikarya</taxon>
        <taxon>Ascomycota</taxon>
        <taxon>Pezizomycotina</taxon>
        <taxon>Sordariomycetes</taxon>
        <taxon>Sordariomycetidae</taxon>
        <taxon>Sordariales</taxon>
        <taxon>Chaetomiaceae</taxon>
        <taxon>Thermothielavioides</taxon>
    </lineage>
</organism>
<dbReference type="Pfam" id="PF00023">
    <property type="entry name" value="Ank"/>
    <property type="match status" value="2"/>
</dbReference>
<feature type="region of interest" description="Disordered" evidence="4">
    <location>
        <begin position="348"/>
        <end position="376"/>
    </location>
</feature>
<feature type="repeat" description="ANK" evidence="3">
    <location>
        <begin position="178"/>
        <end position="210"/>
    </location>
</feature>
<gene>
    <name evidence="5" type="ORF">TT172_LOCUS2876</name>
</gene>
<feature type="repeat" description="ANK" evidence="3">
    <location>
        <begin position="211"/>
        <end position="243"/>
    </location>
</feature>
<dbReference type="EMBL" id="OUUZ01000004">
    <property type="protein sequence ID" value="SPQ20457.1"/>
    <property type="molecule type" value="Genomic_DNA"/>
</dbReference>
<evidence type="ECO:0000256" key="3">
    <source>
        <dbReference type="PROSITE-ProRule" id="PRU00023"/>
    </source>
</evidence>
<dbReference type="PROSITE" id="PS50297">
    <property type="entry name" value="ANK_REP_REGION"/>
    <property type="match status" value="1"/>
</dbReference>